<dbReference type="EMBL" id="HBUF01599308">
    <property type="protein sequence ID" value="CAG6775672.1"/>
    <property type="molecule type" value="Transcribed_RNA"/>
</dbReference>
<organism evidence="1">
    <name type="scientific">Cacopsylla melanoneura</name>
    <dbReference type="NCBI Taxonomy" id="428564"/>
    <lineage>
        <taxon>Eukaryota</taxon>
        <taxon>Metazoa</taxon>
        <taxon>Ecdysozoa</taxon>
        <taxon>Arthropoda</taxon>
        <taxon>Hexapoda</taxon>
        <taxon>Insecta</taxon>
        <taxon>Pterygota</taxon>
        <taxon>Neoptera</taxon>
        <taxon>Paraneoptera</taxon>
        <taxon>Hemiptera</taxon>
        <taxon>Sternorrhyncha</taxon>
        <taxon>Psylloidea</taxon>
        <taxon>Psyllidae</taxon>
        <taxon>Psyllinae</taxon>
        <taxon>Cacopsylla</taxon>
    </lineage>
</organism>
<sequence length="130" mass="14768">MPVFITLTQVKIAYACVYNPNPLIQAQVPKDLVCPEIQCGLQHNTNIHFQPPTHRIPKITKRGASDFMNTLYIRTHCIGSGYCRTTMSLSVDSGPRLNCQILKQILRFLLVIMSRRTLVQCLRLCTNSHV</sequence>
<proteinExistence type="predicted"/>
<protein>
    <submittedName>
        <fullName evidence="1">Uncharacterized protein</fullName>
    </submittedName>
</protein>
<accession>A0A8D9B3A6</accession>
<name>A0A8D9B3A6_9HEMI</name>
<reference evidence="1" key="1">
    <citation type="submission" date="2021-05" db="EMBL/GenBank/DDBJ databases">
        <authorList>
            <person name="Alioto T."/>
            <person name="Alioto T."/>
            <person name="Gomez Garrido J."/>
        </authorList>
    </citation>
    <scope>NUCLEOTIDE SEQUENCE</scope>
</reference>
<dbReference type="AlphaFoldDB" id="A0A8D9B3A6"/>
<evidence type="ECO:0000313" key="1">
    <source>
        <dbReference type="EMBL" id="CAG6775672.1"/>
    </source>
</evidence>